<dbReference type="Pfam" id="PF02086">
    <property type="entry name" value="MethyltransfD12"/>
    <property type="match status" value="1"/>
</dbReference>
<dbReference type="OrthoDB" id="7857490at2"/>
<accession>A0A2S6GVY8</accession>
<keyword evidence="1 4" id="KW-0489">Methyltransferase</keyword>
<dbReference type="InterPro" id="IPR012327">
    <property type="entry name" value="MeTrfase_D12"/>
</dbReference>
<keyword evidence="5" id="KW-1185">Reference proteome</keyword>
<dbReference type="SUPFAM" id="SSF53335">
    <property type="entry name" value="S-adenosyl-L-methionine-dependent methyltransferases"/>
    <property type="match status" value="1"/>
</dbReference>
<evidence type="ECO:0000313" key="4">
    <source>
        <dbReference type="EMBL" id="PPK69366.1"/>
    </source>
</evidence>
<dbReference type="InterPro" id="IPR029063">
    <property type="entry name" value="SAM-dependent_MTases_sf"/>
</dbReference>
<dbReference type="GO" id="GO:0032259">
    <property type="term" value="P:methylation"/>
    <property type="evidence" value="ECO:0007669"/>
    <property type="project" value="UniProtKB-KW"/>
</dbReference>
<dbReference type="AlphaFoldDB" id="A0A2S6GVY8"/>
<dbReference type="GO" id="GO:0009307">
    <property type="term" value="P:DNA restriction-modification system"/>
    <property type="evidence" value="ECO:0007669"/>
    <property type="project" value="InterPro"/>
</dbReference>
<evidence type="ECO:0000256" key="2">
    <source>
        <dbReference type="ARBA" id="ARBA00022679"/>
    </source>
</evidence>
<keyword evidence="2 4" id="KW-0808">Transferase</keyword>
<dbReference type="Gene3D" id="3.40.50.150">
    <property type="entry name" value="Vaccinia Virus protein VP39"/>
    <property type="match status" value="1"/>
</dbReference>
<dbReference type="GO" id="GO:0009007">
    <property type="term" value="F:site-specific DNA-methyltransferase (adenine-specific) activity"/>
    <property type="evidence" value="ECO:0007669"/>
    <property type="project" value="UniProtKB-EC"/>
</dbReference>
<organism evidence="4 5">
    <name type="scientific">Methylobacter tundripaludum</name>
    <dbReference type="NCBI Taxonomy" id="173365"/>
    <lineage>
        <taxon>Bacteria</taxon>
        <taxon>Pseudomonadati</taxon>
        <taxon>Pseudomonadota</taxon>
        <taxon>Gammaproteobacteria</taxon>
        <taxon>Methylococcales</taxon>
        <taxon>Methylococcaceae</taxon>
        <taxon>Methylobacter</taxon>
    </lineage>
</organism>
<dbReference type="Proteomes" id="UP000238071">
    <property type="component" value="Unassembled WGS sequence"/>
</dbReference>
<comment type="caution">
    <text evidence="4">The sequence shown here is derived from an EMBL/GenBank/DDBJ whole genome shotgun (WGS) entry which is preliminary data.</text>
</comment>
<evidence type="ECO:0000256" key="3">
    <source>
        <dbReference type="ARBA" id="ARBA00022691"/>
    </source>
</evidence>
<protein>
    <submittedName>
        <fullName evidence="4">D12 class N6 adenine-specific DNA methyltransferase</fullName>
    </submittedName>
</protein>
<proteinExistence type="predicted"/>
<keyword evidence="3" id="KW-0949">S-adenosyl-L-methionine</keyword>
<dbReference type="RefSeq" id="WP_146083351.1">
    <property type="nucleotide sequence ID" value="NZ_PTIY01000010.1"/>
</dbReference>
<name>A0A2S6GVY8_9GAMM</name>
<sequence>MFYYYGRKKQIAKHYPIPNYDVIIEPFAGAAAYSFHHNSIAKKVILIEKDEKVANIWKWFIHEATERDIQSLPDLQPGERSTEFLHIIHAATKMAFAFKRIKVTPVLARNWEISRRVFAKHLHEIKHWEIICGDFTEAPDIEATWFIDPPYLGEPGMGYRHSSALINYTELAKWALSRKGEIICCEGIGANYLPFTPLIELKGIAGKTSKEMIFYKQGSRNKQSNILDLIEPGRSGNRLLLPDISV</sequence>
<evidence type="ECO:0000313" key="5">
    <source>
        <dbReference type="Proteomes" id="UP000238071"/>
    </source>
</evidence>
<gene>
    <name evidence="4" type="ORF">B0F88_110152</name>
</gene>
<dbReference type="EMBL" id="PTIY01000010">
    <property type="protein sequence ID" value="PPK69366.1"/>
    <property type="molecule type" value="Genomic_DNA"/>
</dbReference>
<evidence type="ECO:0000256" key="1">
    <source>
        <dbReference type="ARBA" id="ARBA00022603"/>
    </source>
</evidence>
<reference evidence="4 5" key="1">
    <citation type="submission" date="2018-02" db="EMBL/GenBank/DDBJ databases">
        <title>Subsurface microbial communities from deep shales in Ohio and West Virginia, USA.</title>
        <authorList>
            <person name="Wrighton K."/>
        </authorList>
    </citation>
    <scope>NUCLEOTIDE SEQUENCE [LARGE SCALE GENOMIC DNA]</scope>
    <source>
        <strain evidence="4 5">OWC-G53F</strain>
    </source>
</reference>